<dbReference type="PROSITE" id="PS50838">
    <property type="entry name" value="MAGE"/>
    <property type="match status" value="1"/>
</dbReference>
<evidence type="ECO:0000313" key="4">
    <source>
        <dbReference type="Proteomes" id="UP001430953"/>
    </source>
</evidence>
<proteinExistence type="predicted"/>
<evidence type="ECO:0000313" key="3">
    <source>
        <dbReference type="EMBL" id="KAL0120293.1"/>
    </source>
</evidence>
<sequence length="298" mass="34695">MSRKRESRAKESIEDIFLSQDLPGPSSQTSVTLQRRTRSSSILDSQRQNSQRLNQCSSQRLSQRSSQRSNQSLSQSSSQQLMNSQSMEIEKNNQLVSNIIRYLFAMDRTKQPIPKGQIIKNVLGGNSRIFRPIIENVKKQLSQIFGYNLVEIENNKYILVNEIDNSIPHLTFYDSNKQVLLFLVLVHIFMYGETCKEEILWDFLRNLGIITNDNFQHDYFGDVKQLITVEFVNQKYLEKRTIDNELSLFEYVWGSRAINEVTYRSALQFVANVYGCSMNKWKLQYKAVIEEEQGSESD</sequence>
<reference evidence="3 4" key="1">
    <citation type="submission" date="2023-03" db="EMBL/GenBank/DDBJ databases">
        <title>High recombination rates correlate with genetic variation in Cardiocondyla obscurior ants.</title>
        <authorList>
            <person name="Errbii M."/>
        </authorList>
    </citation>
    <scope>NUCLEOTIDE SEQUENCE [LARGE SCALE GENOMIC DNA]</scope>
    <source>
        <strain evidence="3">Alpha-2009</strain>
        <tissue evidence="3">Whole body</tissue>
    </source>
</reference>
<gene>
    <name evidence="3" type="ORF">PUN28_008148</name>
</gene>
<dbReference type="GO" id="GO:0005634">
    <property type="term" value="C:nucleus"/>
    <property type="evidence" value="ECO:0007669"/>
    <property type="project" value="TreeGrafter"/>
</dbReference>
<dbReference type="Gene3D" id="1.10.10.1210">
    <property type="entry name" value="MAGE homology domain, winged helix WH2 motif"/>
    <property type="match status" value="1"/>
</dbReference>
<feature type="region of interest" description="Disordered" evidence="1">
    <location>
        <begin position="1"/>
        <end position="84"/>
    </location>
</feature>
<name>A0AAW2FY32_9HYME</name>
<dbReference type="PANTHER" id="PTHR11736:SF14">
    <property type="entry name" value="NSE3 HOMOLOG, SMC5-SMC6 COMPLEX COMPONENT"/>
    <property type="match status" value="1"/>
</dbReference>
<dbReference type="AlphaFoldDB" id="A0AAW2FY32"/>
<dbReference type="Pfam" id="PF01454">
    <property type="entry name" value="MAGE"/>
    <property type="match status" value="1"/>
</dbReference>
<dbReference type="InterPro" id="IPR002190">
    <property type="entry name" value="MHD_dom"/>
</dbReference>
<keyword evidence="4" id="KW-1185">Reference proteome</keyword>
<feature type="compositionally biased region" description="Low complexity" evidence="1">
    <location>
        <begin position="45"/>
        <end position="84"/>
    </location>
</feature>
<feature type="compositionally biased region" description="Polar residues" evidence="1">
    <location>
        <begin position="25"/>
        <end position="44"/>
    </location>
</feature>
<accession>A0AAW2FY32</accession>
<dbReference type="PANTHER" id="PTHR11736">
    <property type="entry name" value="MELANOMA-ASSOCIATED ANTIGEN MAGE ANTIGEN"/>
    <property type="match status" value="1"/>
</dbReference>
<dbReference type="EMBL" id="JADYXP020000007">
    <property type="protein sequence ID" value="KAL0120293.1"/>
    <property type="molecule type" value="Genomic_DNA"/>
</dbReference>
<comment type="caution">
    <text evidence="3">The sequence shown here is derived from an EMBL/GenBank/DDBJ whole genome shotgun (WGS) entry which is preliminary data.</text>
</comment>
<organism evidence="3 4">
    <name type="scientific">Cardiocondyla obscurior</name>
    <dbReference type="NCBI Taxonomy" id="286306"/>
    <lineage>
        <taxon>Eukaryota</taxon>
        <taxon>Metazoa</taxon>
        <taxon>Ecdysozoa</taxon>
        <taxon>Arthropoda</taxon>
        <taxon>Hexapoda</taxon>
        <taxon>Insecta</taxon>
        <taxon>Pterygota</taxon>
        <taxon>Neoptera</taxon>
        <taxon>Endopterygota</taxon>
        <taxon>Hymenoptera</taxon>
        <taxon>Apocrita</taxon>
        <taxon>Aculeata</taxon>
        <taxon>Formicoidea</taxon>
        <taxon>Formicidae</taxon>
        <taxon>Myrmicinae</taxon>
        <taxon>Cardiocondyla</taxon>
    </lineage>
</organism>
<dbReference type="InterPro" id="IPR041899">
    <property type="entry name" value="MAGE_WH2"/>
</dbReference>
<evidence type="ECO:0000256" key="1">
    <source>
        <dbReference type="SAM" id="MobiDB-lite"/>
    </source>
</evidence>
<protein>
    <recommendedName>
        <fullName evidence="2">MAGE domain-containing protein</fullName>
    </recommendedName>
</protein>
<dbReference type="Proteomes" id="UP001430953">
    <property type="component" value="Unassembled WGS sequence"/>
</dbReference>
<dbReference type="FunFam" id="1.10.10.1210:FF:000001">
    <property type="entry name" value="melanoma-associated antigen D1"/>
    <property type="match status" value="1"/>
</dbReference>
<feature type="domain" description="MAGE" evidence="2">
    <location>
        <begin position="92"/>
        <end position="288"/>
    </location>
</feature>
<evidence type="ECO:0000259" key="2">
    <source>
        <dbReference type="PROSITE" id="PS50838"/>
    </source>
</evidence>
<dbReference type="InterPro" id="IPR037445">
    <property type="entry name" value="MAGE"/>
</dbReference>
<dbReference type="InterPro" id="IPR041898">
    <property type="entry name" value="MAGE_WH1"/>
</dbReference>
<dbReference type="SMART" id="SM01373">
    <property type="entry name" value="MAGE"/>
    <property type="match status" value="1"/>
</dbReference>
<dbReference type="Gene3D" id="1.10.10.1200">
    <property type="entry name" value="MAGE homology domain, winged helix WH1 motif"/>
    <property type="match status" value="1"/>
</dbReference>